<feature type="domain" description="Flagellin N-terminal" evidence="5">
    <location>
        <begin position="4"/>
        <end position="139"/>
    </location>
</feature>
<comment type="subcellular location">
    <subcellularLocation>
        <location evidence="3">Secreted</location>
    </subcellularLocation>
    <subcellularLocation>
        <location evidence="3">Bacterial flagellum</location>
    </subcellularLocation>
</comment>
<evidence type="ECO:0000259" key="6">
    <source>
        <dbReference type="Pfam" id="PF00700"/>
    </source>
</evidence>
<keyword evidence="3" id="KW-0964">Secreted</keyword>
<gene>
    <name evidence="7" type="ORF">BD293_0810</name>
</gene>
<evidence type="ECO:0000256" key="4">
    <source>
        <dbReference type="SAM" id="Coils"/>
    </source>
</evidence>
<dbReference type="InterPro" id="IPR001029">
    <property type="entry name" value="Flagellin_N"/>
</dbReference>
<dbReference type="Gene3D" id="1.20.1330.10">
    <property type="entry name" value="f41 fragment of flagellin, N-terminal domain"/>
    <property type="match status" value="1"/>
</dbReference>
<dbReference type="PRINTS" id="PR00207">
    <property type="entry name" value="FLAGELLIN"/>
</dbReference>
<evidence type="ECO:0000259" key="5">
    <source>
        <dbReference type="Pfam" id="PF00669"/>
    </source>
</evidence>
<feature type="coiled-coil region" evidence="4">
    <location>
        <begin position="98"/>
        <end position="125"/>
    </location>
</feature>
<dbReference type="OrthoDB" id="8328560at2"/>
<dbReference type="Pfam" id="PF00669">
    <property type="entry name" value="Flagellin_N"/>
    <property type="match status" value="1"/>
</dbReference>
<keyword evidence="4" id="KW-0175">Coiled coil</keyword>
<dbReference type="EMBL" id="VFPT01000001">
    <property type="protein sequence ID" value="TQM92217.1"/>
    <property type="molecule type" value="Genomic_DNA"/>
</dbReference>
<proteinExistence type="inferred from homology"/>
<keyword evidence="7" id="KW-0969">Cilium</keyword>
<evidence type="ECO:0000256" key="1">
    <source>
        <dbReference type="ARBA" id="ARBA00005709"/>
    </source>
</evidence>
<name>A0A543KAY4_9RHOB</name>
<comment type="similarity">
    <text evidence="1 3">Belongs to the bacterial flagellin family.</text>
</comment>
<keyword evidence="8" id="KW-1185">Reference proteome</keyword>
<dbReference type="Proteomes" id="UP000320582">
    <property type="component" value="Unassembled WGS sequence"/>
</dbReference>
<dbReference type="InterPro" id="IPR046358">
    <property type="entry name" value="Flagellin_C"/>
</dbReference>
<evidence type="ECO:0000313" key="8">
    <source>
        <dbReference type="Proteomes" id="UP000320582"/>
    </source>
</evidence>
<dbReference type="InterPro" id="IPR001492">
    <property type="entry name" value="Flagellin"/>
</dbReference>
<sequence length="277" mass="29089">MSSILTNTSAMVALQTMRGINKNLAQTQGEISTGKSISTARDNAAVWSISKVMESDVGGLKAIGDTLALGKSTVAVARVAAETTVDLMQQMQSLIVAAQEENVDREKIQSEVAALQDQIEQVLDAAQFNGLNLVNGTQTDPLEILSSLNRDATGVEANTIDIAAADLDLLDGLSDALDWDVSTAAGAVTALEEFEAMLQVAIGAAATFGSVEKRIDIQAEFTKNLSDALTTGIGSLVDADLEAASARLQALQVQQQLATQSLSIANQQPQNILALFR</sequence>
<accession>A0A543KAY4</accession>
<dbReference type="PANTHER" id="PTHR42792">
    <property type="entry name" value="FLAGELLIN"/>
    <property type="match status" value="1"/>
</dbReference>
<dbReference type="Pfam" id="PF00700">
    <property type="entry name" value="Flagellin_C"/>
    <property type="match status" value="1"/>
</dbReference>
<evidence type="ECO:0000313" key="7">
    <source>
        <dbReference type="EMBL" id="TQM92217.1"/>
    </source>
</evidence>
<dbReference type="GO" id="GO:0009288">
    <property type="term" value="C:bacterial-type flagellum"/>
    <property type="evidence" value="ECO:0007669"/>
    <property type="project" value="UniProtKB-SubCell"/>
</dbReference>
<evidence type="ECO:0000256" key="2">
    <source>
        <dbReference type="ARBA" id="ARBA00023143"/>
    </source>
</evidence>
<feature type="domain" description="Flagellin C-terminal" evidence="6">
    <location>
        <begin position="204"/>
        <end position="276"/>
    </location>
</feature>
<dbReference type="AlphaFoldDB" id="A0A543KAY4"/>
<protein>
    <recommendedName>
        <fullName evidence="3">Flagellin</fullName>
    </recommendedName>
</protein>
<reference evidence="7 8" key="1">
    <citation type="submission" date="2019-06" db="EMBL/GenBank/DDBJ databases">
        <title>Genomic Encyclopedia of Archaeal and Bacterial Type Strains, Phase II (KMG-II): from individual species to whole genera.</title>
        <authorList>
            <person name="Goeker M."/>
        </authorList>
    </citation>
    <scope>NUCLEOTIDE SEQUENCE [LARGE SCALE GENOMIC DNA]</scope>
    <source>
        <strain evidence="7 8">DSM 18423</strain>
    </source>
</reference>
<keyword evidence="7" id="KW-0966">Cell projection</keyword>
<dbReference type="SUPFAM" id="SSF64518">
    <property type="entry name" value="Phase 1 flagellin"/>
    <property type="match status" value="1"/>
</dbReference>
<keyword evidence="2 3" id="KW-0975">Bacterial flagellum</keyword>
<organism evidence="7 8">
    <name type="scientific">Roseinatronobacter monicus</name>
    <dbReference type="NCBI Taxonomy" id="393481"/>
    <lineage>
        <taxon>Bacteria</taxon>
        <taxon>Pseudomonadati</taxon>
        <taxon>Pseudomonadota</taxon>
        <taxon>Alphaproteobacteria</taxon>
        <taxon>Rhodobacterales</taxon>
        <taxon>Paracoccaceae</taxon>
        <taxon>Roseinatronobacter</taxon>
    </lineage>
</organism>
<dbReference type="PANTHER" id="PTHR42792:SF2">
    <property type="entry name" value="FLAGELLIN"/>
    <property type="match status" value="1"/>
</dbReference>
<dbReference type="GO" id="GO:0005576">
    <property type="term" value="C:extracellular region"/>
    <property type="evidence" value="ECO:0007669"/>
    <property type="project" value="UniProtKB-SubCell"/>
</dbReference>
<comment type="function">
    <text evidence="3">Flagellin is the subunit protein which polymerizes to form the filaments of bacterial flagella.</text>
</comment>
<keyword evidence="7" id="KW-0282">Flagellum</keyword>
<comment type="caution">
    <text evidence="7">The sequence shown here is derived from an EMBL/GenBank/DDBJ whole genome shotgun (WGS) entry which is preliminary data.</text>
</comment>
<evidence type="ECO:0000256" key="3">
    <source>
        <dbReference type="RuleBase" id="RU362073"/>
    </source>
</evidence>
<dbReference type="GO" id="GO:0005198">
    <property type="term" value="F:structural molecule activity"/>
    <property type="evidence" value="ECO:0007669"/>
    <property type="project" value="UniProtKB-UniRule"/>
</dbReference>
<dbReference type="RefSeq" id="WP_142079964.1">
    <property type="nucleotide sequence ID" value="NZ_VFPT01000001.1"/>
</dbReference>